<feature type="compositionally biased region" description="Polar residues" evidence="3">
    <location>
        <begin position="51"/>
        <end position="95"/>
    </location>
</feature>
<evidence type="ECO:0000256" key="2">
    <source>
        <dbReference type="ARBA" id="ARBA00023242"/>
    </source>
</evidence>
<evidence type="ECO:0000313" key="5">
    <source>
        <dbReference type="EMBL" id="KAF2488177.1"/>
    </source>
</evidence>
<sequence>MKEGRRRNGLPASCEPCRKSKVRCDHGKPVCNKCTRRGWSAQCYYHPAPMSASTSRGSATNHDISQTSARSDLANTLSSPTPSAHHTSIDANANLVSPPLGTPQPYELININKDLMRFADPETLHSPRLHASLTRMGVVAPEPSVPSERMIHDGVRLLNSVLDLVSEVGLYTLEPSTEDQDIMRSANFGKIAWRTTQITLQKLLKDRSPANLERECRSILQRTSQPPVFPSTPGHGALQAAFSDLRIEHLGIFCAALGVYLGDDKDLEDNYAAHKSWKVDRKTLMQMAYQCCRQCESLAHELGAVNDFSLWLSLLLVFFGTWVFGDDSLEVFGLMGNMTTVFLALGYHKGVPRTPSVPPYLIEIRRKALALAHDHDKVAATFTSRPPRLSHHFCAIELPFDLNEDVITGPVQDFEEAVAKLNGEGWSIDDVVHPATRQRYGLLVSAIREEAIELTNQPATPDLEPRARRALASLSSVWESLPARVKDENHPATARTTESKLIQQSCRRLHVYIEFMLRALLRDADESDHRQLILCAHEVLSLVLLPQRTRQLGESRRSDMEWTLVFFAMPCASVLILELLRQAQNPHQNLVGNRSGIIQDISLLIACCDSLTKTGQNNYQICTQAKSIFARSLDSILNQPAAAQSKTDEAQTVPLDYGQAAPMGTKLLGWTRLWSGRRGWRVSGCRLSLGWIR</sequence>
<dbReference type="GO" id="GO:0008270">
    <property type="term" value="F:zinc ion binding"/>
    <property type="evidence" value="ECO:0007669"/>
    <property type="project" value="InterPro"/>
</dbReference>
<dbReference type="GeneID" id="54473501"/>
<dbReference type="PANTHER" id="PTHR31001:SF40">
    <property type="entry name" value="ZN(II)2CYS6 TRANSCRIPTION FACTOR (EUROFUNG)"/>
    <property type="match status" value="1"/>
</dbReference>
<dbReference type="Gene3D" id="4.10.240.10">
    <property type="entry name" value="Zn(2)-C6 fungal-type DNA-binding domain"/>
    <property type="match status" value="1"/>
</dbReference>
<dbReference type="CDD" id="cd12148">
    <property type="entry name" value="fungal_TF_MHR"/>
    <property type="match status" value="1"/>
</dbReference>
<dbReference type="GO" id="GO:0000981">
    <property type="term" value="F:DNA-binding transcription factor activity, RNA polymerase II-specific"/>
    <property type="evidence" value="ECO:0007669"/>
    <property type="project" value="InterPro"/>
</dbReference>
<dbReference type="SMART" id="SM00066">
    <property type="entry name" value="GAL4"/>
    <property type="match status" value="1"/>
</dbReference>
<dbReference type="SUPFAM" id="SSF57701">
    <property type="entry name" value="Zn2/Cys6 DNA-binding domain"/>
    <property type="match status" value="1"/>
</dbReference>
<organism evidence="5 6">
    <name type="scientific">Neohortaea acidophila</name>
    <dbReference type="NCBI Taxonomy" id="245834"/>
    <lineage>
        <taxon>Eukaryota</taxon>
        <taxon>Fungi</taxon>
        <taxon>Dikarya</taxon>
        <taxon>Ascomycota</taxon>
        <taxon>Pezizomycotina</taxon>
        <taxon>Dothideomycetes</taxon>
        <taxon>Dothideomycetidae</taxon>
        <taxon>Mycosphaerellales</taxon>
        <taxon>Teratosphaeriaceae</taxon>
        <taxon>Neohortaea</taxon>
    </lineage>
</organism>
<evidence type="ECO:0000256" key="3">
    <source>
        <dbReference type="SAM" id="MobiDB-lite"/>
    </source>
</evidence>
<dbReference type="AlphaFoldDB" id="A0A6A6Q9T4"/>
<dbReference type="InterPro" id="IPR036864">
    <property type="entry name" value="Zn2-C6_fun-type_DNA-bd_sf"/>
</dbReference>
<evidence type="ECO:0000259" key="4">
    <source>
        <dbReference type="PROSITE" id="PS50048"/>
    </source>
</evidence>
<feature type="region of interest" description="Disordered" evidence="3">
    <location>
        <begin position="50"/>
        <end position="96"/>
    </location>
</feature>
<dbReference type="PANTHER" id="PTHR31001">
    <property type="entry name" value="UNCHARACTERIZED TRANSCRIPTIONAL REGULATORY PROTEIN"/>
    <property type="match status" value="1"/>
</dbReference>
<dbReference type="CDD" id="cd00067">
    <property type="entry name" value="GAL4"/>
    <property type="match status" value="1"/>
</dbReference>
<feature type="domain" description="Zn(2)-C6 fungal-type" evidence="4">
    <location>
        <begin position="13"/>
        <end position="45"/>
    </location>
</feature>
<dbReference type="PROSITE" id="PS00463">
    <property type="entry name" value="ZN2_CY6_FUNGAL_1"/>
    <property type="match status" value="1"/>
</dbReference>
<gene>
    <name evidence="5" type="ORF">BDY17DRAFT_290360</name>
</gene>
<accession>A0A6A6Q9T4</accession>
<dbReference type="InterPro" id="IPR001138">
    <property type="entry name" value="Zn2Cys6_DnaBD"/>
</dbReference>
<dbReference type="RefSeq" id="XP_033594746.1">
    <property type="nucleotide sequence ID" value="XM_033732499.1"/>
</dbReference>
<keyword evidence="2" id="KW-0539">Nucleus</keyword>
<name>A0A6A6Q9T4_9PEZI</name>
<reference evidence="5" key="1">
    <citation type="journal article" date="2020" name="Stud. Mycol.">
        <title>101 Dothideomycetes genomes: a test case for predicting lifestyles and emergence of pathogens.</title>
        <authorList>
            <person name="Haridas S."/>
            <person name="Albert R."/>
            <person name="Binder M."/>
            <person name="Bloem J."/>
            <person name="Labutti K."/>
            <person name="Salamov A."/>
            <person name="Andreopoulos B."/>
            <person name="Baker S."/>
            <person name="Barry K."/>
            <person name="Bills G."/>
            <person name="Bluhm B."/>
            <person name="Cannon C."/>
            <person name="Castanera R."/>
            <person name="Culley D."/>
            <person name="Daum C."/>
            <person name="Ezra D."/>
            <person name="Gonzalez J."/>
            <person name="Henrissat B."/>
            <person name="Kuo A."/>
            <person name="Liang C."/>
            <person name="Lipzen A."/>
            <person name="Lutzoni F."/>
            <person name="Magnuson J."/>
            <person name="Mondo S."/>
            <person name="Nolan M."/>
            <person name="Ohm R."/>
            <person name="Pangilinan J."/>
            <person name="Park H.-J."/>
            <person name="Ramirez L."/>
            <person name="Alfaro M."/>
            <person name="Sun H."/>
            <person name="Tritt A."/>
            <person name="Yoshinaga Y."/>
            <person name="Zwiers L.-H."/>
            <person name="Turgeon B."/>
            <person name="Goodwin S."/>
            <person name="Spatafora J."/>
            <person name="Crous P."/>
            <person name="Grigoriev I."/>
        </authorList>
    </citation>
    <scope>NUCLEOTIDE SEQUENCE</scope>
    <source>
        <strain evidence="5">CBS 113389</strain>
    </source>
</reference>
<dbReference type="InterPro" id="IPR050613">
    <property type="entry name" value="Sec_Metabolite_Reg"/>
</dbReference>
<dbReference type="OrthoDB" id="4898680at2759"/>
<dbReference type="EMBL" id="MU001631">
    <property type="protein sequence ID" value="KAF2488177.1"/>
    <property type="molecule type" value="Genomic_DNA"/>
</dbReference>
<evidence type="ECO:0000256" key="1">
    <source>
        <dbReference type="ARBA" id="ARBA00004123"/>
    </source>
</evidence>
<dbReference type="PROSITE" id="PS50048">
    <property type="entry name" value="ZN2_CY6_FUNGAL_2"/>
    <property type="match status" value="1"/>
</dbReference>
<dbReference type="GO" id="GO:0005634">
    <property type="term" value="C:nucleus"/>
    <property type="evidence" value="ECO:0007669"/>
    <property type="project" value="UniProtKB-SubCell"/>
</dbReference>
<keyword evidence="6" id="KW-1185">Reference proteome</keyword>
<dbReference type="Pfam" id="PF00172">
    <property type="entry name" value="Zn_clus"/>
    <property type="match status" value="1"/>
</dbReference>
<protein>
    <recommendedName>
        <fullName evidence="4">Zn(2)-C6 fungal-type domain-containing protein</fullName>
    </recommendedName>
</protein>
<dbReference type="Proteomes" id="UP000799767">
    <property type="component" value="Unassembled WGS sequence"/>
</dbReference>
<proteinExistence type="predicted"/>
<comment type="subcellular location">
    <subcellularLocation>
        <location evidence="1">Nucleus</location>
    </subcellularLocation>
</comment>
<evidence type="ECO:0000313" key="6">
    <source>
        <dbReference type="Proteomes" id="UP000799767"/>
    </source>
</evidence>